<reference evidence="2 3" key="1">
    <citation type="journal article" date="2014" name="BMC Genomics">
        <title>Genome sequencing of four Aureobasidium pullulans varieties: biotechnological potential, stress tolerance, and description of new species.</title>
        <authorList>
            <person name="Gostin Ar C."/>
            <person name="Ohm R.A."/>
            <person name="Kogej T."/>
            <person name="Sonjak S."/>
            <person name="Turk M."/>
            <person name="Zajc J."/>
            <person name="Zalar P."/>
            <person name="Grube M."/>
            <person name="Sun H."/>
            <person name="Han J."/>
            <person name="Sharma A."/>
            <person name="Chiniquy J."/>
            <person name="Ngan C.Y."/>
            <person name="Lipzen A."/>
            <person name="Barry K."/>
            <person name="Grigoriev I.V."/>
            <person name="Gunde-Cimerman N."/>
        </authorList>
    </citation>
    <scope>NUCLEOTIDE SEQUENCE [LARGE SCALE GENOMIC DNA]</scope>
    <source>
        <strain evidence="2 3">CBS 110374</strain>
    </source>
</reference>
<keyword evidence="1" id="KW-0812">Transmembrane</keyword>
<evidence type="ECO:0000256" key="1">
    <source>
        <dbReference type="SAM" id="Phobius"/>
    </source>
</evidence>
<proteinExistence type="predicted"/>
<dbReference type="AlphaFoldDB" id="A0A074VWA1"/>
<sequence>MFFLDKFSKFQIDVVGFLAILGEGSISANVHIITFTKWCLVPRLLPAPQVLLPAQRPEDLKVKEAYVTAIESGNISACINHVAHVLIDAEDMHRYETRCVRIVRNPKHPDRSIRPKRLSPLLAVNILGFSCSVGLLVTSIALEDGMSMLATLCLSFLSSLTGIANHWDLVAKDPAIQPKSDEVLPRGDLLYFTREDIRYTMVQRRGIYRTISLTGTLLLMLGVIFLANATKALQLAWAVIYVLLNAAYWSFAALPKRFHWDLDRYKVTEIDIERPNSNDNRFTDALFKAILFAQGADWARIGEAAAPRTKVWDDWLDEAETALIRISSGLVV</sequence>
<dbReference type="GeneID" id="63919942"/>
<keyword evidence="3" id="KW-1185">Reference proteome</keyword>
<evidence type="ECO:0000313" key="2">
    <source>
        <dbReference type="EMBL" id="KEQ62007.1"/>
    </source>
</evidence>
<feature type="transmembrane region" description="Helical" evidence="1">
    <location>
        <begin position="148"/>
        <end position="167"/>
    </location>
</feature>
<name>A0A074VWA1_AURM1</name>
<gene>
    <name evidence="2" type="ORF">M437DRAFT_76152</name>
</gene>
<dbReference type="Proteomes" id="UP000030672">
    <property type="component" value="Unassembled WGS sequence"/>
</dbReference>
<keyword evidence="1" id="KW-1133">Transmembrane helix</keyword>
<organism evidence="2 3">
    <name type="scientific">Aureobasidium melanogenum (strain CBS 110374)</name>
    <name type="common">Aureobasidium pullulans var. melanogenum</name>
    <dbReference type="NCBI Taxonomy" id="1043003"/>
    <lineage>
        <taxon>Eukaryota</taxon>
        <taxon>Fungi</taxon>
        <taxon>Dikarya</taxon>
        <taxon>Ascomycota</taxon>
        <taxon>Pezizomycotina</taxon>
        <taxon>Dothideomycetes</taxon>
        <taxon>Dothideomycetidae</taxon>
        <taxon>Dothideales</taxon>
        <taxon>Saccotheciaceae</taxon>
        <taxon>Aureobasidium</taxon>
    </lineage>
</organism>
<feature type="transmembrane region" description="Helical" evidence="1">
    <location>
        <begin position="235"/>
        <end position="254"/>
    </location>
</feature>
<dbReference type="HOGENOM" id="CLU_029043_0_0_1"/>
<protein>
    <submittedName>
        <fullName evidence="2">Uncharacterized protein</fullName>
    </submittedName>
</protein>
<dbReference type="RefSeq" id="XP_040879030.1">
    <property type="nucleotide sequence ID" value="XM_041026569.1"/>
</dbReference>
<accession>A0A074VWA1</accession>
<keyword evidence="1" id="KW-0472">Membrane</keyword>
<dbReference type="EMBL" id="KL584836">
    <property type="protein sequence ID" value="KEQ62007.1"/>
    <property type="molecule type" value="Genomic_DNA"/>
</dbReference>
<feature type="transmembrane region" description="Helical" evidence="1">
    <location>
        <begin position="121"/>
        <end position="142"/>
    </location>
</feature>
<feature type="transmembrane region" description="Helical" evidence="1">
    <location>
        <begin position="207"/>
        <end position="229"/>
    </location>
</feature>
<evidence type="ECO:0000313" key="3">
    <source>
        <dbReference type="Proteomes" id="UP000030672"/>
    </source>
</evidence>
<dbReference type="STRING" id="1043003.A0A074VWA1"/>